<feature type="domain" description="HTH araC/xylS-type" evidence="3">
    <location>
        <begin position="224"/>
        <end position="322"/>
    </location>
</feature>
<dbReference type="InterPro" id="IPR018060">
    <property type="entry name" value="HTH_AraC"/>
</dbReference>
<dbReference type="Gene3D" id="1.10.10.60">
    <property type="entry name" value="Homeodomain-like"/>
    <property type="match status" value="1"/>
</dbReference>
<keyword evidence="2" id="KW-0804">Transcription</keyword>
<keyword evidence="1" id="KW-0805">Transcription regulation</keyword>
<evidence type="ECO:0000313" key="4">
    <source>
        <dbReference type="EMBL" id="CAB4887421.1"/>
    </source>
</evidence>
<evidence type="ECO:0000259" key="3">
    <source>
        <dbReference type="PROSITE" id="PS01124"/>
    </source>
</evidence>
<dbReference type="InterPro" id="IPR009057">
    <property type="entry name" value="Homeodomain-like_sf"/>
</dbReference>
<dbReference type="SUPFAM" id="SSF46689">
    <property type="entry name" value="Homeodomain-like"/>
    <property type="match status" value="2"/>
</dbReference>
<protein>
    <submittedName>
        <fullName evidence="4">Unannotated protein</fullName>
    </submittedName>
</protein>
<dbReference type="InterPro" id="IPR052158">
    <property type="entry name" value="INH-QAR"/>
</dbReference>
<gene>
    <name evidence="4" type="ORF">UFOPK3472_01553</name>
</gene>
<dbReference type="PANTHER" id="PTHR43130:SF3">
    <property type="entry name" value="HTH-TYPE TRANSCRIPTIONAL REGULATOR RV1931C"/>
    <property type="match status" value="1"/>
</dbReference>
<dbReference type="SUPFAM" id="SSF52317">
    <property type="entry name" value="Class I glutamine amidotransferase-like"/>
    <property type="match status" value="1"/>
</dbReference>
<dbReference type="SMART" id="SM00342">
    <property type="entry name" value="HTH_ARAC"/>
    <property type="match status" value="1"/>
</dbReference>
<dbReference type="CDD" id="cd03137">
    <property type="entry name" value="GATase1_AraC_1"/>
    <property type="match status" value="1"/>
</dbReference>
<dbReference type="EMBL" id="CAFBLX010000087">
    <property type="protein sequence ID" value="CAB4887421.1"/>
    <property type="molecule type" value="Genomic_DNA"/>
</dbReference>
<reference evidence="4" key="1">
    <citation type="submission" date="2020-05" db="EMBL/GenBank/DDBJ databases">
        <authorList>
            <person name="Chiriac C."/>
            <person name="Salcher M."/>
            <person name="Ghai R."/>
            <person name="Kavagutti S V."/>
        </authorList>
    </citation>
    <scope>NUCLEOTIDE SEQUENCE</scope>
</reference>
<dbReference type="PROSITE" id="PS01124">
    <property type="entry name" value="HTH_ARAC_FAMILY_2"/>
    <property type="match status" value="1"/>
</dbReference>
<sequence length="330" mass="35567">MRSETANPDGRSNRVAVLAYDGLSMFEFAVAVEIFGPHEVPQLDAGWYECAVCGDTAQARMDNGLLIEVPRRLDALARAGTVIVPPCADASTVPGGVLSALRQAHERGARIVSLCTGAFVLARAGLLDGRRAATHWAESDAFAAAHPAVTVDPSVLYVDDGDILTSAGSAASIDLCLHIVRLDHGVAVAGRLARSLVVQPHRRGGQAQFIEAPMPATGNVDSLATTVTWMLEHLDEPMTVASLARRAHTSPRSFTRHFVATTGTTPHQWLQRQRLHLAQRLLESSALSVDAVAKRSGLGSAANMRKYFRRHVDISPSLYRETFSHNTRDL</sequence>
<dbReference type="Pfam" id="PF01965">
    <property type="entry name" value="DJ-1_PfpI"/>
    <property type="match status" value="1"/>
</dbReference>
<dbReference type="GO" id="GO:0043565">
    <property type="term" value="F:sequence-specific DNA binding"/>
    <property type="evidence" value="ECO:0007669"/>
    <property type="project" value="InterPro"/>
</dbReference>
<dbReference type="GO" id="GO:0003700">
    <property type="term" value="F:DNA-binding transcription factor activity"/>
    <property type="evidence" value="ECO:0007669"/>
    <property type="project" value="InterPro"/>
</dbReference>
<dbReference type="Gene3D" id="3.40.50.880">
    <property type="match status" value="1"/>
</dbReference>
<dbReference type="InterPro" id="IPR029062">
    <property type="entry name" value="Class_I_gatase-like"/>
</dbReference>
<organism evidence="4">
    <name type="scientific">freshwater metagenome</name>
    <dbReference type="NCBI Taxonomy" id="449393"/>
    <lineage>
        <taxon>unclassified sequences</taxon>
        <taxon>metagenomes</taxon>
        <taxon>ecological metagenomes</taxon>
    </lineage>
</organism>
<dbReference type="AlphaFoldDB" id="A0A6J7EYC7"/>
<evidence type="ECO:0000256" key="1">
    <source>
        <dbReference type="ARBA" id="ARBA00023015"/>
    </source>
</evidence>
<proteinExistence type="predicted"/>
<dbReference type="PANTHER" id="PTHR43130">
    <property type="entry name" value="ARAC-FAMILY TRANSCRIPTIONAL REGULATOR"/>
    <property type="match status" value="1"/>
</dbReference>
<accession>A0A6J7EYC7</accession>
<dbReference type="InterPro" id="IPR002818">
    <property type="entry name" value="DJ-1/PfpI"/>
</dbReference>
<evidence type="ECO:0000256" key="2">
    <source>
        <dbReference type="ARBA" id="ARBA00023163"/>
    </source>
</evidence>
<dbReference type="Pfam" id="PF12833">
    <property type="entry name" value="HTH_18"/>
    <property type="match status" value="1"/>
</dbReference>
<name>A0A6J7EYC7_9ZZZZ</name>